<sequence length="192" mass="22039">MRDELPPDHPDHGLSPENRRAMDRELAEAMTRAGIGKRYHTRKLEEFGDAGKSFKERMRTDLFRVLDDGGNLIVKGKKSYEFCMVMARAFTIVRRMPMVLPLVKVGTIFEERRYDVADTMEEAKVLIVTGFCDEGERPFAGWLGHKVEALLTARLDAQRPTVLQVEPPGTLHWWSGSFRDRFEITAETIEVK</sequence>
<evidence type="ECO:0000313" key="2">
    <source>
        <dbReference type="Proteomes" id="UP000008207"/>
    </source>
</evidence>
<accession>B8IMP7</accession>
<protein>
    <submittedName>
        <fullName evidence="1">Uncharacterized protein</fullName>
    </submittedName>
</protein>
<name>B8IMP7_METNO</name>
<keyword evidence="2" id="KW-1185">Reference proteome</keyword>
<organism evidence="1 2">
    <name type="scientific">Methylobacterium nodulans (strain LMG 21967 / CNCM I-2342 / ORS 2060)</name>
    <dbReference type="NCBI Taxonomy" id="460265"/>
    <lineage>
        <taxon>Bacteria</taxon>
        <taxon>Pseudomonadati</taxon>
        <taxon>Pseudomonadota</taxon>
        <taxon>Alphaproteobacteria</taxon>
        <taxon>Hyphomicrobiales</taxon>
        <taxon>Methylobacteriaceae</taxon>
        <taxon>Methylobacterium</taxon>
    </lineage>
</organism>
<dbReference type="STRING" id="460265.Mnod_5395"/>
<dbReference type="Proteomes" id="UP000008207">
    <property type="component" value="Chromosome"/>
</dbReference>
<dbReference type="HOGENOM" id="CLU_1413725_0_0_5"/>
<dbReference type="KEGG" id="mno:Mnod_5395"/>
<gene>
    <name evidence="1" type="ordered locus">Mnod_5395</name>
</gene>
<evidence type="ECO:0000313" key="1">
    <source>
        <dbReference type="EMBL" id="ACL60240.1"/>
    </source>
</evidence>
<proteinExistence type="predicted"/>
<dbReference type="AlphaFoldDB" id="B8IMP7"/>
<dbReference type="EMBL" id="CP001349">
    <property type="protein sequence ID" value="ACL60240.1"/>
    <property type="molecule type" value="Genomic_DNA"/>
</dbReference>
<reference evidence="1 2" key="1">
    <citation type="submission" date="2009-01" db="EMBL/GenBank/DDBJ databases">
        <title>Complete sequence of chromosome of Methylobacterium nodulans ORS 2060.</title>
        <authorList>
            <consortium name="US DOE Joint Genome Institute"/>
            <person name="Lucas S."/>
            <person name="Copeland A."/>
            <person name="Lapidus A."/>
            <person name="Glavina del Rio T."/>
            <person name="Dalin E."/>
            <person name="Tice H."/>
            <person name="Bruce D."/>
            <person name="Goodwin L."/>
            <person name="Pitluck S."/>
            <person name="Sims D."/>
            <person name="Brettin T."/>
            <person name="Detter J.C."/>
            <person name="Han C."/>
            <person name="Larimer F."/>
            <person name="Land M."/>
            <person name="Hauser L."/>
            <person name="Kyrpides N."/>
            <person name="Ivanova N."/>
            <person name="Marx C.J."/>
            <person name="Richardson P."/>
        </authorList>
    </citation>
    <scope>NUCLEOTIDE SEQUENCE [LARGE SCALE GENOMIC DNA]</scope>
    <source>
        <strain evidence="2">LMG 21967 / CNCM I-2342 / ORS 2060</strain>
    </source>
</reference>